<dbReference type="PROSITE" id="PS51192">
    <property type="entry name" value="HELICASE_ATP_BIND_1"/>
    <property type="match status" value="1"/>
</dbReference>
<evidence type="ECO:0000256" key="1">
    <source>
        <dbReference type="ARBA" id="ARBA00022448"/>
    </source>
</evidence>
<proteinExistence type="inferred from homology"/>
<dbReference type="EMBL" id="CADCUQ010000573">
    <property type="protein sequence ID" value="CAA9415261.1"/>
    <property type="molecule type" value="Genomic_DNA"/>
</dbReference>
<dbReference type="SMART" id="SM00958">
    <property type="entry name" value="SecA_PP_bind"/>
    <property type="match status" value="1"/>
</dbReference>
<evidence type="ECO:0000256" key="5">
    <source>
        <dbReference type="ARBA" id="ARBA00022840"/>
    </source>
</evidence>
<dbReference type="PROSITE" id="PS51194">
    <property type="entry name" value="HELICASE_CTER"/>
    <property type="match status" value="1"/>
</dbReference>
<dbReference type="GO" id="GO:0005886">
    <property type="term" value="C:plasma membrane"/>
    <property type="evidence" value="ECO:0007669"/>
    <property type="project" value="UniProtKB-SubCell"/>
</dbReference>
<dbReference type="Pfam" id="PF21090">
    <property type="entry name" value="P-loop_SecA"/>
    <property type="match status" value="2"/>
</dbReference>
<dbReference type="FunFam" id="3.40.50.300:FF:000429">
    <property type="entry name" value="Preprotein translocase subunit SecA"/>
    <property type="match status" value="1"/>
</dbReference>
<dbReference type="SMART" id="SM00957">
    <property type="entry name" value="SecA_DEAD"/>
    <property type="match status" value="1"/>
</dbReference>
<evidence type="ECO:0000256" key="4">
    <source>
        <dbReference type="ARBA" id="ARBA00022741"/>
    </source>
</evidence>
<evidence type="ECO:0000313" key="14">
    <source>
        <dbReference type="EMBL" id="CAA9415261.1"/>
    </source>
</evidence>
<keyword evidence="8 10" id="KW-0811">Translocation</keyword>
<dbReference type="GO" id="GO:0043952">
    <property type="term" value="P:protein transport by the Sec complex"/>
    <property type="evidence" value="ECO:0007669"/>
    <property type="project" value="TreeGrafter"/>
</dbReference>
<keyword evidence="2 10" id="KW-1003">Cell membrane</keyword>
<evidence type="ECO:0000259" key="11">
    <source>
        <dbReference type="PROSITE" id="PS51192"/>
    </source>
</evidence>
<keyword evidence="5 10" id="KW-0067">ATP-binding</keyword>
<evidence type="ECO:0000256" key="9">
    <source>
        <dbReference type="ARBA" id="ARBA00023136"/>
    </source>
</evidence>
<dbReference type="PROSITE" id="PS51196">
    <property type="entry name" value="SECA_MOTOR_DEAD"/>
    <property type="match status" value="1"/>
</dbReference>
<keyword evidence="6 10" id="KW-0653">Protein transport</keyword>
<dbReference type="InterPro" id="IPR011115">
    <property type="entry name" value="SecA_DEAD"/>
</dbReference>
<feature type="domain" description="Helicase C-terminal" evidence="12">
    <location>
        <begin position="471"/>
        <end position="621"/>
    </location>
</feature>
<evidence type="ECO:0000259" key="13">
    <source>
        <dbReference type="PROSITE" id="PS51196"/>
    </source>
</evidence>
<dbReference type="InterPro" id="IPR036670">
    <property type="entry name" value="SecA_X-link_sf"/>
</dbReference>
<feature type="binding site" evidence="10">
    <location>
        <position position="539"/>
    </location>
    <ligand>
        <name>ATP</name>
        <dbReference type="ChEBI" id="CHEBI:30616"/>
    </ligand>
</feature>
<dbReference type="GO" id="GO:0031522">
    <property type="term" value="C:cell envelope Sec protein transport complex"/>
    <property type="evidence" value="ECO:0007669"/>
    <property type="project" value="TreeGrafter"/>
</dbReference>
<dbReference type="InterPro" id="IPR014018">
    <property type="entry name" value="SecA_motor_DEAD"/>
</dbReference>
<dbReference type="InterPro" id="IPR000185">
    <property type="entry name" value="SecA"/>
</dbReference>
<comment type="similarity">
    <text evidence="10">Belongs to the SecA family.</text>
</comment>
<dbReference type="InterPro" id="IPR044722">
    <property type="entry name" value="SecA_SF2_C"/>
</dbReference>
<dbReference type="GO" id="GO:0008564">
    <property type="term" value="F:protein-exporting ATPase activity"/>
    <property type="evidence" value="ECO:0007669"/>
    <property type="project" value="UniProtKB-EC"/>
</dbReference>
<evidence type="ECO:0000256" key="2">
    <source>
        <dbReference type="ARBA" id="ARBA00022475"/>
    </source>
</evidence>
<dbReference type="GO" id="GO:0065002">
    <property type="term" value="P:intracellular protein transmembrane transport"/>
    <property type="evidence" value="ECO:0007669"/>
    <property type="project" value="UniProtKB-UniRule"/>
</dbReference>
<comment type="catalytic activity">
    <reaction evidence="10">
        <text>ATP + H2O + cellular proteinSide 1 = ADP + phosphate + cellular proteinSide 2.</text>
        <dbReference type="EC" id="7.4.2.8"/>
    </reaction>
</comment>
<feature type="binding site" evidence="10">
    <location>
        <position position="112"/>
    </location>
    <ligand>
        <name>ATP</name>
        <dbReference type="ChEBI" id="CHEBI:30616"/>
    </ligand>
</feature>
<dbReference type="GO" id="GO:0017038">
    <property type="term" value="P:protein import"/>
    <property type="evidence" value="ECO:0007669"/>
    <property type="project" value="InterPro"/>
</dbReference>
<dbReference type="PRINTS" id="PR00906">
    <property type="entry name" value="SECA"/>
</dbReference>
<keyword evidence="9 10" id="KW-0472">Membrane</keyword>
<keyword evidence="4 10" id="KW-0547">Nucleotide-binding</keyword>
<evidence type="ECO:0000256" key="6">
    <source>
        <dbReference type="ARBA" id="ARBA00022927"/>
    </source>
</evidence>
<evidence type="ECO:0000256" key="8">
    <source>
        <dbReference type="ARBA" id="ARBA00023010"/>
    </source>
</evidence>
<keyword evidence="3 10" id="KW-0963">Cytoplasm</keyword>
<dbReference type="GO" id="GO:0006605">
    <property type="term" value="P:protein targeting"/>
    <property type="evidence" value="ECO:0007669"/>
    <property type="project" value="UniProtKB-UniRule"/>
</dbReference>
<evidence type="ECO:0000256" key="10">
    <source>
        <dbReference type="HAMAP-Rule" id="MF_01382"/>
    </source>
</evidence>
<protein>
    <recommendedName>
        <fullName evidence="10">Protein translocase subunit SecA</fullName>
        <ecNumber evidence="10">7.4.2.8</ecNumber>
    </recommendedName>
</protein>
<dbReference type="InterPro" id="IPR011130">
    <property type="entry name" value="SecA_preprotein_X-link_dom"/>
</dbReference>
<comment type="subunit">
    <text evidence="10">Monomer and homodimer. Part of the essential Sec protein translocation apparatus which comprises SecA, SecYEG and auxiliary proteins SecDF. Other proteins may also be involved.</text>
</comment>
<dbReference type="PANTHER" id="PTHR30612:SF0">
    <property type="entry name" value="CHLOROPLAST PROTEIN-TRANSPORTING ATPASE"/>
    <property type="match status" value="1"/>
</dbReference>
<dbReference type="GO" id="GO:0005524">
    <property type="term" value="F:ATP binding"/>
    <property type="evidence" value="ECO:0007669"/>
    <property type="project" value="UniProtKB-UniRule"/>
</dbReference>
<accession>A0A6J4PJJ3</accession>
<dbReference type="CDD" id="cd18803">
    <property type="entry name" value="SF2_C_secA"/>
    <property type="match status" value="1"/>
</dbReference>
<evidence type="ECO:0000256" key="7">
    <source>
        <dbReference type="ARBA" id="ARBA00022967"/>
    </source>
</evidence>
<gene>
    <name evidence="10" type="primary">secA</name>
    <name evidence="14" type="ORF">AVDCRST_MAG64-2558</name>
</gene>
<dbReference type="GO" id="GO:0005829">
    <property type="term" value="C:cytosol"/>
    <property type="evidence" value="ECO:0007669"/>
    <property type="project" value="TreeGrafter"/>
</dbReference>
<dbReference type="AlphaFoldDB" id="A0A6J4PJJ3"/>
<dbReference type="HAMAP" id="MF_01382">
    <property type="entry name" value="SecA"/>
    <property type="match status" value="1"/>
</dbReference>
<dbReference type="Gene3D" id="3.90.1440.10">
    <property type="entry name" value="SecA, preprotein cross-linking domain"/>
    <property type="match status" value="1"/>
</dbReference>
<comment type="subcellular location">
    <subcellularLocation>
        <location evidence="10">Cell membrane</location>
        <topology evidence="10">Peripheral membrane protein</topology>
        <orientation evidence="10">Cytoplasmic side</orientation>
    </subcellularLocation>
    <subcellularLocation>
        <location evidence="10">Cytoplasm</location>
    </subcellularLocation>
    <text evidence="10">Distribution is 50-50.</text>
</comment>
<dbReference type="PANTHER" id="PTHR30612">
    <property type="entry name" value="SECA INNER MEMBRANE COMPONENT OF SEC PROTEIN SECRETION SYSTEM"/>
    <property type="match status" value="1"/>
</dbReference>
<dbReference type="InterPro" id="IPR020937">
    <property type="entry name" value="SecA_CS"/>
</dbReference>
<keyword evidence="1 10" id="KW-0813">Transport</keyword>
<dbReference type="PROSITE" id="PS01312">
    <property type="entry name" value="SECA"/>
    <property type="match status" value="1"/>
</dbReference>
<dbReference type="InterPro" id="IPR027417">
    <property type="entry name" value="P-loop_NTPase"/>
</dbReference>
<dbReference type="InterPro" id="IPR014001">
    <property type="entry name" value="Helicase_ATP-bd"/>
</dbReference>
<feature type="binding site" evidence="10">
    <location>
        <begin position="130"/>
        <end position="134"/>
    </location>
    <ligand>
        <name>ATP</name>
        <dbReference type="ChEBI" id="CHEBI:30616"/>
    </ligand>
</feature>
<dbReference type="InterPro" id="IPR001650">
    <property type="entry name" value="Helicase_C-like"/>
</dbReference>
<dbReference type="CDD" id="cd17928">
    <property type="entry name" value="DEXDc_SecA"/>
    <property type="match status" value="1"/>
</dbReference>
<dbReference type="Gene3D" id="3.40.50.300">
    <property type="entry name" value="P-loop containing nucleotide triphosphate hydrolases"/>
    <property type="match status" value="2"/>
</dbReference>
<evidence type="ECO:0000259" key="12">
    <source>
        <dbReference type="PROSITE" id="PS51194"/>
    </source>
</evidence>
<comment type="function">
    <text evidence="10">Part of the Sec protein translocase complex. Interacts with the SecYEG preprotein conducting channel. Has a central role in coupling the hydrolysis of ATP to the transfer of proteins into and across the cell membrane, serving as an ATP-driven molecular motor driving the stepwise translocation of polypeptide chains across the membrane.</text>
</comment>
<reference evidence="14" key="1">
    <citation type="submission" date="2020-02" db="EMBL/GenBank/DDBJ databases">
        <authorList>
            <person name="Meier V. D."/>
        </authorList>
    </citation>
    <scope>NUCLEOTIDE SEQUENCE</scope>
    <source>
        <strain evidence="14">AVDCRST_MAG64</strain>
    </source>
</reference>
<dbReference type="EC" id="7.4.2.8" evidence="10"/>
<sequence>MTALDSELWSVFDARRVKAPELRGLDATANGIVGWFKNHRPILAKLKAQAARVEALEPEVHNLGATRFREEVAELRDLARLKKLTGPALERAMAVVREGAVRGTGLRPYPVQIMGALAMAQGFIAEMATGEGKTLTAALGATLWGWAGRPVHVITVNDYLVGRDAEEMGPVYKELGLRVGHVVHDTPASERVDHYRRDVVYVTSKELVADFLRDQIALGNRRTSTQTAVEFLSNGGATARLMVPGLFKVIVDEADSLLIDEAVTPLIISNSPDDNPNESLYRAADELARNLAYGRDFTIDRTVRSVDLTARGQDRLEELSDGSGFWKGKRRREELVTQALVARHCFVRDEQYLVAPDQKIQIIDEFTGRVMADRSWRHGLHQAIEIKEGVPVTADKENLARLSFQRFFRQYPIMGGMTGTAWEARGELWQIYQRPIVRVPTNKPCVRRELPLRFFETMGQKWEAVVERICELNDVGVPILVGTRSVLASEEVSKRLAARGRVHRVLNAAQNEQEAQIVAEAGQVGKITVATNMAGRGTDIKLAKGVAELGGLHVVATEPAASYRVDRQLFGRAARQGDPGSAQMFASSEDELFLRHAKVERKVWRAYGAKRLIRLAQRRAEKLARFNRKQVLKSDDWMDQSMPF</sequence>
<dbReference type="Pfam" id="PF01043">
    <property type="entry name" value="SecA_PP_bind"/>
    <property type="match status" value="1"/>
</dbReference>
<dbReference type="SUPFAM" id="SSF52540">
    <property type="entry name" value="P-loop containing nucleoside triphosphate hydrolases"/>
    <property type="match status" value="2"/>
</dbReference>
<name>A0A6J4PJJ3_9BACT</name>
<dbReference type="SUPFAM" id="SSF81767">
    <property type="entry name" value="Pre-protein crosslinking domain of SecA"/>
    <property type="match status" value="1"/>
</dbReference>
<dbReference type="Pfam" id="PF07517">
    <property type="entry name" value="SecA_DEAD"/>
    <property type="match status" value="1"/>
</dbReference>
<feature type="domain" description="Helicase ATP-binding" evidence="11">
    <location>
        <begin position="114"/>
        <end position="290"/>
    </location>
</feature>
<evidence type="ECO:0000256" key="3">
    <source>
        <dbReference type="ARBA" id="ARBA00022490"/>
    </source>
</evidence>
<feature type="domain" description="SecA family profile" evidence="13">
    <location>
        <begin position="28"/>
        <end position="628"/>
    </location>
</feature>
<keyword evidence="7 10" id="KW-1278">Translocase</keyword>
<organism evidence="14">
    <name type="scientific">uncultured Phycisphaerae bacterium</name>
    <dbReference type="NCBI Taxonomy" id="904963"/>
    <lineage>
        <taxon>Bacteria</taxon>
        <taxon>Pseudomonadati</taxon>
        <taxon>Planctomycetota</taxon>
        <taxon>Phycisphaerae</taxon>
        <taxon>environmental samples</taxon>
    </lineage>
</organism>